<evidence type="ECO:0000313" key="1">
    <source>
        <dbReference type="EMBL" id="SPX41069.1"/>
    </source>
</evidence>
<accession>A0A2X1PJH4</accession>
<proteinExistence type="predicted"/>
<reference evidence="1 2" key="1">
    <citation type="submission" date="2018-06" db="EMBL/GenBank/DDBJ databases">
        <authorList>
            <consortium name="Pathogen Informatics"/>
            <person name="Doyle S."/>
        </authorList>
    </citation>
    <scope>NUCLEOTIDE SEQUENCE [LARGE SCALE GENOMIC DNA]</scope>
    <source>
        <strain evidence="1 2">NCTC11872</strain>
    </source>
</reference>
<dbReference type="AlphaFoldDB" id="A0A2X1PJH4"/>
<protein>
    <submittedName>
        <fullName evidence="1">Uncharacterized protein</fullName>
    </submittedName>
</protein>
<organism evidence="1 2">
    <name type="scientific">Haemophilus influenzae</name>
    <dbReference type="NCBI Taxonomy" id="727"/>
    <lineage>
        <taxon>Bacteria</taxon>
        <taxon>Pseudomonadati</taxon>
        <taxon>Pseudomonadota</taxon>
        <taxon>Gammaproteobacteria</taxon>
        <taxon>Pasteurellales</taxon>
        <taxon>Pasteurellaceae</taxon>
        <taxon>Haemophilus</taxon>
    </lineage>
</organism>
<gene>
    <name evidence="1" type="ORF">NCTC11872_00663</name>
</gene>
<sequence length="75" mass="8799">MIYTYRVKPLDKDVSGVAQMCYDFLNLLQTDVHPQTSFTLLPEYLLNTQEIDDTTLVKLFRLIRLVRYIRSEGDA</sequence>
<evidence type="ECO:0000313" key="2">
    <source>
        <dbReference type="Proteomes" id="UP000249936"/>
    </source>
</evidence>
<dbReference type="Proteomes" id="UP000249936">
    <property type="component" value="Unassembled WGS sequence"/>
</dbReference>
<dbReference type="EMBL" id="UASK01000004">
    <property type="protein sequence ID" value="SPX41069.1"/>
    <property type="molecule type" value="Genomic_DNA"/>
</dbReference>
<name>A0A2X1PJH4_HAEIF</name>